<evidence type="ECO:0000313" key="2">
    <source>
        <dbReference type="Proteomes" id="UP000184543"/>
    </source>
</evidence>
<dbReference type="OrthoDB" id="1271679at2"/>
<accession>A0A1M6ET64</accession>
<organism evidence="1 2">
    <name type="scientific">Pseudozobellia thermophila</name>
    <dbReference type="NCBI Taxonomy" id="192903"/>
    <lineage>
        <taxon>Bacteria</taxon>
        <taxon>Pseudomonadati</taxon>
        <taxon>Bacteroidota</taxon>
        <taxon>Flavobacteriia</taxon>
        <taxon>Flavobacteriales</taxon>
        <taxon>Flavobacteriaceae</taxon>
        <taxon>Pseudozobellia</taxon>
    </lineage>
</organism>
<proteinExistence type="predicted"/>
<evidence type="ECO:0008006" key="3">
    <source>
        <dbReference type="Google" id="ProtNLM"/>
    </source>
</evidence>
<gene>
    <name evidence="1" type="ORF">SAMN04488513_102166</name>
</gene>
<sequence>MSDRSQSLLRIRPEIASALIHNDMSDEERFQNRTLRPIIKMQDELFVAAFRNYASKHKNSFYELSLPKRFEYIENAVQRDIKFRNALKGMVIGQFTLEEFQEYIQNSSALNKRMMNMVINRLKDQVQLFESSVLV</sequence>
<dbReference type="Proteomes" id="UP000184543">
    <property type="component" value="Unassembled WGS sequence"/>
</dbReference>
<dbReference type="STRING" id="192903.SAMN04488513_102166"/>
<keyword evidence="2" id="KW-1185">Reference proteome</keyword>
<name>A0A1M6ET64_9FLAO</name>
<protein>
    <recommendedName>
        <fullName evidence="3">Glyoxalase</fullName>
    </recommendedName>
</protein>
<dbReference type="AlphaFoldDB" id="A0A1M6ET64"/>
<evidence type="ECO:0000313" key="1">
    <source>
        <dbReference type="EMBL" id="SHI88559.1"/>
    </source>
</evidence>
<dbReference type="RefSeq" id="WP_072990376.1">
    <property type="nucleotide sequence ID" value="NZ_FQYU01000002.1"/>
</dbReference>
<reference evidence="2" key="1">
    <citation type="submission" date="2016-11" db="EMBL/GenBank/DDBJ databases">
        <authorList>
            <person name="Varghese N."/>
            <person name="Submissions S."/>
        </authorList>
    </citation>
    <scope>NUCLEOTIDE SEQUENCE [LARGE SCALE GENOMIC DNA]</scope>
    <source>
        <strain evidence="2">DSM 19858</strain>
    </source>
</reference>
<dbReference type="EMBL" id="FQYU01000002">
    <property type="protein sequence ID" value="SHI88559.1"/>
    <property type="molecule type" value="Genomic_DNA"/>
</dbReference>